<evidence type="ECO:0000313" key="3">
    <source>
        <dbReference type="Proteomes" id="UP001151079"/>
    </source>
</evidence>
<sequence length="117" mass="13725">MNENLNKLLELKENPEEIIIKDSSAGRHFLTRFFVLFVLIITSLIFSESNIVGVQTGYGYLLLVVFLQVIWFLFIIFELIMFQMKKNYLLRTTNFILLLAAMFLYLIVIKISLLIIN</sequence>
<reference evidence="2" key="1">
    <citation type="submission" date="2022-10" db="EMBL/GenBank/DDBJ databases">
        <title>Two novel species of Flavobacterium.</title>
        <authorList>
            <person name="Liu Q."/>
            <person name="Xin Y.-H."/>
        </authorList>
    </citation>
    <scope>NUCLEOTIDE SEQUENCE</scope>
    <source>
        <strain evidence="2">LS1R49</strain>
    </source>
</reference>
<evidence type="ECO:0000256" key="1">
    <source>
        <dbReference type="SAM" id="Phobius"/>
    </source>
</evidence>
<dbReference type="Proteomes" id="UP001151079">
    <property type="component" value="Unassembled WGS sequence"/>
</dbReference>
<name>A0A9X3C699_9FLAO</name>
<proteinExistence type="predicted"/>
<keyword evidence="3" id="KW-1185">Reference proteome</keyword>
<protein>
    <submittedName>
        <fullName evidence="2">Uncharacterized protein</fullName>
    </submittedName>
</protein>
<organism evidence="2 3">
    <name type="scientific">Flavobacterium shii</name>
    <dbReference type="NCBI Taxonomy" id="2987687"/>
    <lineage>
        <taxon>Bacteria</taxon>
        <taxon>Pseudomonadati</taxon>
        <taxon>Bacteroidota</taxon>
        <taxon>Flavobacteriia</taxon>
        <taxon>Flavobacteriales</taxon>
        <taxon>Flavobacteriaceae</taxon>
        <taxon>Flavobacterium</taxon>
    </lineage>
</organism>
<keyword evidence="1" id="KW-0812">Transmembrane</keyword>
<comment type="caution">
    <text evidence="2">The sequence shown here is derived from an EMBL/GenBank/DDBJ whole genome shotgun (WGS) entry which is preliminary data.</text>
</comment>
<feature type="transmembrane region" description="Helical" evidence="1">
    <location>
        <begin position="94"/>
        <end position="116"/>
    </location>
</feature>
<evidence type="ECO:0000313" key="2">
    <source>
        <dbReference type="EMBL" id="MCV9929307.1"/>
    </source>
</evidence>
<dbReference type="RefSeq" id="WP_264207399.1">
    <property type="nucleotide sequence ID" value="NZ_JAOZEW010000018.1"/>
</dbReference>
<dbReference type="AlphaFoldDB" id="A0A9X3C699"/>
<gene>
    <name evidence="2" type="ORF">OIU83_16690</name>
</gene>
<accession>A0A9X3C699</accession>
<keyword evidence="1" id="KW-1133">Transmembrane helix</keyword>
<feature type="transmembrane region" description="Helical" evidence="1">
    <location>
        <begin position="58"/>
        <end position="82"/>
    </location>
</feature>
<feature type="transmembrane region" description="Helical" evidence="1">
    <location>
        <begin position="29"/>
        <end position="46"/>
    </location>
</feature>
<dbReference type="EMBL" id="JAOZEW010000018">
    <property type="protein sequence ID" value="MCV9929307.1"/>
    <property type="molecule type" value="Genomic_DNA"/>
</dbReference>
<keyword evidence="1" id="KW-0472">Membrane</keyword>